<dbReference type="InterPro" id="IPR016140">
    <property type="entry name" value="Bifunc_inhib/LTP/seed_store"/>
</dbReference>
<protein>
    <recommendedName>
        <fullName evidence="6">Bifunctional inhibitor/plant lipid transfer protein/seed storage helical domain-containing protein</fullName>
    </recommendedName>
</protein>
<dbReference type="SMART" id="SM00499">
    <property type="entry name" value="AAI"/>
    <property type="match status" value="1"/>
</dbReference>
<feature type="chain" id="PRO_5035235141" description="Bifunctional inhibitor/plant lipid transfer protein/seed storage helical domain-containing protein" evidence="5">
    <location>
        <begin position="32"/>
        <end position="244"/>
    </location>
</feature>
<evidence type="ECO:0000259" key="6">
    <source>
        <dbReference type="SMART" id="SM00499"/>
    </source>
</evidence>
<dbReference type="EMBL" id="JACMSC010000012">
    <property type="protein sequence ID" value="KAG6494730.1"/>
    <property type="molecule type" value="Genomic_DNA"/>
</dbReference>
<gene>
    <name evidence="7" type="ORF">ZIOFF_042491</name>
</gene>
<feature type="domain" description="Bifunctional inhibitor/plant lipid transfer protein/seed storage helical" evidence="6">
    <location>
        <begin position="40"/>
        <end position="118"/>
    </location>
</feature>
<reference evidence="7 8" key="1">
    <citation type="submission" date="2020-08" db="EMBL/GenBank/DDBJ databases">
        <title>Plant Genome Project.</title>
        <authorList>
            <person name="Zhang R.-G."/>
        </authorList>
    </citation>
    <scope>NUCLEOTIDE SEQUENCE [LARGE SCALE GENOMIC DNA]</scope>
    <source>
        <tissue evidence="7">Rhizome</tissue>
    </source>
</reference>
<dbReference type="GO" id="GO:0006869">
    <property type="term" value="P:lipid transport"/>
    <property type="evidence" value="ECO:0007669"/>
    <property type="project" value="InterPro"/>
</dbReference>
<accession>A0A8J5FTJ2</accession>
<sequence length="244" mass="26507">MAPLSLSSNYKYWMLVVVLLLGVVEPPPARSDFASDREECSSQLPAVQTCLQYVEGKAEAPTPNCCSGLKQVVAANSIKCLCMIVRDRNEPQLGLTINASLALGLPSKCSVQSNVSDCPRLLNLAPNSTDAQIFEQYVKDHPDADSAAGALGNNSTATSSSRENERSSRLTMAMSLAFFILLHIRDTIPTSAGSRAVVFGQTGKAKKIYDFFRSVSPRKAWAGTVKELHAAKSCFHNMVLRRHE</sequence>
<evidence type="ECO:0000313" key="8">
    <source>
        <dbReference type="Proteomes" id="UP000734854"/>
    </source>
</evidence>
<dbReference type="PRINTS" id="PR00382">
    <property type="entry name" value="LIPIDTRNSFER"/>
</dbReference>
<evidence type="ECO:0000256" key="5">
    <source>
        <dbReference type="SAM" id="SignalP"/>
    </source>
</evidence>
<keyword evidence="8" id="KW-1185">Reference proteome</keyword>
<feature type="signal peptide" evidence="5">
    <location>
        <begin position="1"/>
        <end position="31"/>
    </location>
</feature>
<name>A0A8J5FTJ2_ZINOF</name>
<dbReference type="CDD" id="cd00010">
    <property type="entry name" value="AAI_LTSS"/>
    <property type="match status" value="1"/>
</dbReference>
<evidence type="ECO:0000256" key="3">
    <source>
        <dbReference type="ARBA" id="ARBA00023157"/>
    </source>
</evidence>
<dbReference type="GO" id="GO:0008289">
    <property type="term" value="F:lipid binding"/>
    <property type="evidence" value="ECO:0007669"/>
    <property type="project" value="InterPro"/>
</dbReference>
<evidence type="ECO:0000256" key="2">
    <source>
        <dbReference type="ARBA" id="ARBA00022729"/>
    </source>
</evidence>
<evidence type="ECO:0000313" key="7">
    <source>
        <dbReference type="EMBL" id="KAG6494730.1"/>
    </source>
</evidence>
<evidence type="ECO:0000256" key="4">
    <source>
        <dbReference type="ARBA" id="ARBA00023180"/>
    </source>
</evidence>
<dbReference type="Gene3D" id="1.10.110.10">
    <property type="entry name" value="Plant lipid-transfer and hydrophobic proteins"/>
    <property type="match status" value="1"/>
</dbReference>
<comment type="caution">
    <text evidence="7">The sequence shown here is derived from an EMBL/GenBank/DDBJ whole genome shotgun (WGS) entry which is preliminary data.</text>
</comment>
<keyword evidence="2 5" id="KW-0732">Signal</keyword>
<organism evidence="7 8">
    <name type="scientific">Zingiber officinale</name>
    <name type="common">Ginger</name>
    <name type="synonym">Amomum zingiber</name>
    <dbReference type="NCBI Taxonomy" id="94328"/>
    <lineage>
        <taxon>Eukaryota</taxon>
        <taxon>Viridiplantae</taxon>
        <taxon>Streptophyta</taxon>
        <taxon>Embryophyta</taxon>
        <taxon>Tracheophyta</taxon>
        <taxon>Spermatophyta</taxon>
        <taxon>Magnoliopsida</taxon>
        <taxon>Liliopsida</taxon>
        <taxon>Zingiberales</taxon>
        <taxon>Zingiberaceae</taxon>
        <taxon>Zingiber</taxon>
    </lineage>
</organism>
<dbReference type="InterPro" id="IPR036312">
    <property type="entry name" value="Bifun_inhib/LTP/seed_sf"/>
</dbReference>
<comment type="similarity">
    <text evidence="1">Belongs to the plant LTP family.</text>
</comment>
<keyword evidence="4" id="KW-0325">Glycoprotein</keyword>
<dbReference type="Pfam" id="PF14368">
    <property type="entry name" value="LTP_2"/>
    <property type="match status" value="1"/>
</dbReference>
<dbReference type="SUPFAM" id="SSF47699">
    <property type="entry name" value="Bifunctional inhibitor/lipid-transfer protein/seed storage 2S albumin"/>
    <property type="match status" value="1"/>
</dbReference>
<dbReference type="Proteomes" id="UP000734854">
    <property type="component" value="Unassembled WGS sequence"/>
</dbReference>
<evidence type="ECO:0000256" key="1">
    <source>
        <dbReference type="ARBA" id="ARBA00009748"/>
    </source>
</evidence>
<dbReference type="InterPro" id="IPR043325">
    <property type="entry name" value="LTSS"/>
</dbReference>
<proteinExistence type="inferred from homology"/>
<dbReference type="InterPro" id="IPR000528">
    <property type="entry name" value="Plant_nsLTP"/>
</dbReference>
<dbReference type="AlphaFoldDB" id="A0A8J5FTJ2"/>
<keyword evidence="3" id="KW-1015">Disulfide bond</keyword>
<dbReference type="PANTHER" id="PTHR33044">
    <property type="entry name" value="BIFUNCTIONAL INHIBITOR/LIPID-TRANSFER PROTEIN/SEED STORAGE 2S ALBUMIN SUPERFAMILY PROTEIN-RELATED"/>
    <property type="match status" value="1"/>
</dbReference>